<dbReference type="AlphaFoldDB" id="A0A0C3JHU0"/>
<dbReference type="HOGENOM" id="CLU_005049_5_0_1"/>
<dbReference type="OrthoDB" id="3162439at2759"/>
<dbReference type="PANTHER" id="PTHR33840:SF2">
    <property type="entry name" value="TLE1 PHOSPHOLIPASE DOMAIN-CONTAINING PROTEIN"/>
    <property type="match status" value="1"/>
</dbReference>
<dbReference type="InParanoid" id="A0A0C3JHU0"/>
<sequence>MTEDPDDVIPPPHDDDRTLVLCFDGTGDQFDEDNSNIVQFFSMLKKDDPSQQMVYYQAGLGTYTIPQIATPLYAKLSKTIDAMVGSNLDAHVMAGYEFLMQNCEICLFGFSRGAYTARALAGMLHKVGLLPPCNHQQVPFAYKMYSKDDDEGWKQSKAFKKAFSIDVDVQFVGVWDTVNSVGIIPHKLPFTKANNKIRYFRHALALDEHRARFMPNFCNRSTDADNKFGVQKGEMPRSTKKSRPVQNPHDKLLHEGSSLNGHHQEPNLQDRERRYTESISQTDADEVWFAGCHCDVGGGSVKNGTRHSLARIPLRWMIREIFKTNVGILFHRSMLRHVGMDPSTLYPEVTPRPPAIFERPFLPEKIDSGTPYHDDGVPIQCATKGNFVSEEMEDLKDALSPMYDQLEEAPYWWILEMLPQKQRYQREDDTWIGDVKVNMGGGRDIPKRHTPKIHR</sequence>
<feature type="region of interest" description="Disordered" evidence="1">
    <location>
        <begin position="224"/>
        <end position="269"/>
    </location>
</feature>
<dbReference type="STRING" id="870435.A0A0C3JHU0"/>
<proteinExistence type="predicted"/>
<evidence type="ECO:0000259" key="2">
    <source>
        <dbReference type="Pfam" id="PF09994"/>
    </source>
</evidence>
<evidence type="ECO:0000313" key="3">
    <source>
        <dbReference type="EMBL" id="KIN97166.1"/>
    </source>
</evidence>
<dbReference type="Proteomes" id="UP000054217">
    <property type="component" value="Unassembled WGS sequence"/>
</dbReference>
<dbReference type="Pfam" id="PF09994">
    <property type="entry name" value="T6SS_Tle1-like_cat"/>
    <property type="match status" value="1"/>
</dbReference>
<keyword evidence="4" id="KW-1185">Reference proteome</keyword>
<evidence type="ECO:0000256" key="1">
    <source>
        <dbReference type="SAM" id="MobiDB-lite"/>
    </source>
</evidence>
<organism evidence="3 4">
    <name type="scientific">Pisolithus tinctorius Marx 270</name>
    <dbReference type="NCBI Taxonomy" id="870435"/>
    <lineage>
        <taxon>Eukaryota</taxon>
        <taxon>Fungi</taxon>
        <taxon>Dikarya</taxon>
        <taxon>Basidiomycota</taxon>
        <taxon>Agaricomycotina</taxon>
        <taxon>Agaricomycetes</taxon>
        <taxon>Agaricomycetidae</taxon>
        <taxon>Boletales</taxon>
        <taxon>Sclerodermatineae</taxon>
        <taxon>Pisolithaceae</taxon>
        <taxon>Pisolithus</taxon>
    </lineage>
</organism>
<feature type="domain" description="T6SS Phospholipase effector Tle1-like catalytic" evidence="2">
    <location>
        <begin position="17"/>
        <end position="320"/>
    </location>
</feature>
<accession>A0A0C3JHU0</accession>
<dbReference type="EMBL" id="KN832033">
    <property type="protein sequence ID" value="KIN97166.1"/>
    <property type="molecule type" value="Genomic_DNA"/>
</dbReference>
<evidence type="ECO:0000313" key="4">
    <source>
        <dbReference type="Proteomes" id="UP000054217"/>
    </source>
</evidence>
<protein>
    <recommendedName>
        <fullName evidence="2">T6SS Phospholipase effector Tle1-like catalytic domain-containing protein</fullName>
    </recommendedName>
</protein>
<reference evidence="4" key="2">
    <citation type="submission" date="2015-01" db="EMBL/GenBank/DDBJ databases">
        <title>Evolutionary Origins and Diversification of the Mycorrhizal Mutualists.</title>
        <authorList>
            <consortium name="DOE Joint Genome Institute"/>
            <consortium name="Mycorrhizal Genomics Consortium"/>
            <person name="Kohler A."/>
            <person name="Kuo A."/>
            <person name="Nagy L.G."/>
            <person name="Floudas D."/>
            <person name="Copeland A."/>
            <person name="Barry K.W."/>
            <person name="Cichocki N."/>
            <person name="Veneault-Fourrey C."/>
            <person name="LaButti K."/>
            <person name="Lindquist E.A."/>
            <person name="Lipzen A."/>
            <person name="Lundell T."/>
            <person name="Morin E."/>
            <person name="Murat C."/>
            <person name="Riley R."/>
            <person name="Ohm R."/>
            <person name="Sun H."/>
            <person name="Tunlid A."/>
            <person name="Henrissat B."/>
            <person name="Grigoriev I.V."/>
            <person name="Hibbett D.S."/>
            <person name="Martin F."/>
        </authorList>
    </citation>
    <scope>NUCLEOTIDE SEQUENCE [LARGE SCALE GENOMIC DNA]</scope>
    <source>
        <strain evidence="4">Marx 270</strain>
    </source>
</reference>
<gene>
    <name evidence="3" type="ORF">M404DRAFT_161121</name>
</gene>
<name>A0A0C3JHU0_PISTI</name>
<feature type="non-terminal residue" evidence="3">
    <location>
        <position position="455"/>
    </location>
</feature>
<dbReference type="InterPro" id="IPR018712">
    <property type="entry name" value="Tle1-like_cat"/>
</dbReference>
<reference evidence="3 4" key="1">
    <citation type="submission" date="2014-04" db="EMBL/GenBank/DDBJ databases">
        <authorList>
            <consortium name="DOE Joint Genome Institute"/>
            <person name="Kuo A."/>
            <person name="Kohler A."/>
            <person name="Costa M.D."/>
            <person name="Nagy L.G."/>
            <person name="Floudas D."/>
            <person name="Copeland A."/>
            <person name="Barry K.W."/>
            <person name="Cichocki N."/>
            <person name="Veneault-Fourrey C."/>
            <person name="LaButti K."/>
            <person name="Lindquist E.A."/>
            <person name="Lipzen A."/>
            <person name="Lundell T."/>
            <person name="Morin E."/>
            <person name="Murat C."/>
            <person name="Sun H."/>
            <person name="Tunlid A."/>
            <person name="Henrissat B."/>
            <person name="Grigoriev I.V."/>
            <person name="Hibbett D.S."/>
            <person name="Martin F."/>
            <person name="Nordberg H.P."/>
            <person name="Cantor M.N."/>
            <person name="Hua S.X."/>
        </authorList>
    </citation>
    <scope>NUCLEOTIDE SEQUENCE [LARGE SCALE GENOMIC DNA]</scope>
    <source>
        <strain evidence="3 4">Marx 270</strain>
    </source>
</reference>
<dbReference type="PANTHER" id="PTHR33840">
    <property type="match status" value="1"/>
</dbReference>